<feature type="signal peptide" evidence="1">
    <location>
        <begin position="1"/>
        <end position="20"/>
    </location>
</feature>
<organism evidence="2 3">
    <name type="scientific">Desulfocurvibacter africanus subsp. africanus str. Walvis Bay</name>
    <dbReference type="NCBI Taxonomy" id="690850"/>
    <lineage>
        <taxon>Bacteria</taxon>
        <taxon>Pseudomonadati</taxon>
        <taxon>Thermodesulfobacteriota</taxon>
        <taxon>Desulfovibrionia</taxon>
        <taxon>Desulfovibrionales</taxon>
        <taxon>Desulfovibrionaceae</taxon>
        <taxon>Desulfocurvibacter</taxon>
    </lineage>
</organism>
<evidence type="ECO:0000313" key="2">
    <source>
        <dbReference type="EMBL" id="EGJ51723.1"/>
    </source>
</evidence>
<dbReference type="EMBL" id="CP003221">
    <property type="protein sequence ID" value="EGJ51723.1"/>
    <property type="molecule type" value="Genomic_DNA"/>
</dbReference>
<dbReference type="RefSeq" id="WP_014261337.1">
    <property type="nucleotide sequence ID" value="NC_016629.1"/>
</dbReference>
<dbReference type="STRING" id="690850.Desaf_3437"/>
<reference evidence="2 3" key="1">
    <citation type="journal article" date="2011" name="J. Bacteriol.">
        <title>Genome sequence of the mercury-methylating and pleomorphic Desulfovibrio africanus Strain Walvis Bay.</title>
        <authorList>
            <person name="Brown S.D."/>
            <person name="Wall J.D."/>
            <person name="Kucken A.M."/>
            <person name="Gilmour C.C."/>
            <person name="Podar M."/>
            <person name="Brandt C.C."/>
            <person name="Teshima H."/>
            <person name="Detter J.C."/>
            <person name="Han C.S."/>
            <person name="Land M.L."/>
            <person name="Lucas S."/>
            <person name="Han J."/>
            <person name="Pennacchio L."/>
            <person name="Nolan M."/>
            <person name="Pitluck S."/>
            <person name="Woyke T."/>
            <person name="Goodwin L."/>
            <person name="Palumbo A.V."/>
            <person name="Elias D.A."/>
        </authorList>
    </citation>
    <scope>NUCLEOTIDE SEQUENCE [LARGE SCALE GENOMIC DNA]</scope>
    <source>
        <strain evidence="2 3">Walvis Bay</strain>
    </source>
</reference>
<evidence type="ECO:0008006" key="4">
    <source>
        <dbReference type="Google" id="ProtNLM"/>
    </source>
</evidence>
<name>F3YXE6_DESAF</name>
<dbReference type="PROSITE" id="PS51257">
    <property type="entry name" value="PROKAR_LIPOPROTEIN"/>
    <property type="match status" value="1"/>
</dbReference>
<dbReference type="AlphaFoldDB" id="F3YXE6"/>
<keyword evidence="3" id="KW-1185">Reference proteome</keyword>
<evidence type="ECO:0000256" key="1">
    <source>
        <dbReference type="SAM" id="SignalP"/>
    </source>
</evidence>
<keyword evidence="1" id="KW-0732">Signal</keyword>
<accession>F3YXE6</accession>
<proteinExistence type="predicted"/>
<dbReference type="KEGG" id="daf:Desaf_3437"/>
<gene>
    <name evidence="2" type="ORF">Desaf_3437</name>
</gene>
<dbReference type="HOGENOM" id="CLU_1445487_0_0_7"/>
<dbReference type="Proteomes" id="UP000007844">
    <property type="component" value="Chromosome"/>
</dbReference>
<feature type="chain" id="PRO_5003307980" description="Lipoprotein" evidence="1">
    <location>
        <begin position="21"/>
        <end position="187"/>
    </location>
</feature>
<protein>
    <recommendedName>
        <fullName evidence="4">Lipoprotein</fullName>
    </recommendedName>
</protein>
<sequence length="187" mass="20698" precursor="true">MRIRFALLAVVMTLTVSACAGMNNQGGTLVGEGSVVYPYEPGKGLKIDLAGYKFGNIDKYKYVGAVSYSWSHRDYSGVYYMKMFSFDEYLRANTMLASSPKSIDSRGDGMQVLATDTISFNNGEVVFKRCLVNSMNGQHAMVEYSTTNKFGQAIAVYFYFRFGDGSIDTIKEHAENVLKVSVIPMSP</sequence>
<evidence type="ECO:0000313" key="3">
    <source>
        <dbReference type="Proteomes" id="UP000007844"/>
    </source>
</evidence>